<feature type="chain" id="PRO_5018156486" evidence="1">
    <location>
        <begin position="19"/>
        <end position="38"/>
    </location>
</feature>
<protein>
    <submittedName>
        <fullName evidence="2">Uncharacterized protein</fullName>
    </submittedName>
</protein>
<dbReference type="AlphaFoldDB" id="A0A3N7EFH3"/>
<feature type="signal peptide" evidence="1">
    <location>
        <begin position="1"/>
        <end position="18"/>
    </location>
</feature>
<dbReference type="Proteomes" id="UP000006729">
    <property type="component" value="Chromosome 1"/>
</dbReference>
<accession>A0A3N7EFH3</accession>
<dbReference type="EMBL" id="CM009290">
    <property type="protein sequence ID" value="RQO85649.1"/>
    <property type="molecule type" value="Genomic_DNA"/>
</dbReference>
<organism evidence="2 3">
    <name type="scientific">Populus trichocarpa</name>
    <name type="common">Western balsam poplar</name>
    <name type="synonym">Populus balsamifera subsp. trichocarpa</name>
    <dbReference type="NCBI Taxonomy" id="3694"/>
    <lineage>
        <taxon>Eukaryota</taxon>
        <taxon>Viridiplantae</taxon>
        <taxon>Streptophyta</taxon>
        <taxon>Embryophyta</taxon>
        <taxon>Tracheophyta</taxon>
        <taxon>Spermatophyta</taxon>
        <taxon>Magnoliopsida</taxon>
        <taxon>eudicotyledons</taxon>
        <taxon>Gunneridae</taxon>
        <taxon>Pentapetalae</taxon>
        <taxon>rosids</taxon>
        <taxon>fabids</taxon>
        <taxon>Malpighiales</taxon>
        <taxon>Salicaceae</taxon>
        <taxon>Saliceae</taxon>
        <taxon>Populus</taxon>
    </lineage>
</organism>
<evidence type="ECO:0000256" key="1">
    <source>
        <dbReference type="SAM" id="SignalP"/>
    </source>
</evidence>
<sequence>MPVVIVLVMAILYPRNSAGCNYEAAGIVMLILDYSLCS</sequence>
<name>A0A3N7EFH3_POPTR</name>
<dbReference type="InParanoid" id="A0A3N7EFH3"/>
<gene>
    <name evidence="2" type="ORF">POPTR_001G334050</name>
</gene>
<evidence type="ECO:0000313" key="3">
    <source>
        <dbReference type="Proteomes" id="UP000006729"/>
    </source>
</evidence>
<reference evidence="2 3" key="1">
    <citation type="journal article" date="2006" name="Science">
        <title>The genome of black cottonwood, Populus trichocarpa (Torr. &amp; Gray).</title>
        <authorList>
            <person name="Tuskan G.A."/>
            <person name="Difazio S."/>
            <person name="Jansson S."/>
            <person name="Bohlmann J."/>
            <person name="Grigoriev I."/>
            <person name="Hellsten U."/>
            <person name="Putnam N."/>
            <person name="Ralph S."/>
            <person name="Rombauts S."/>
            <person name="Salamov A."/>
            <person name="Schein J."/>
            <person name="Sterck L."/>
            <person name="Aerts A."/>
            <person name="Bhalerao R.R."/>
            <person name="Bhalerao R.P."/>
            <person name="Blaudez D."/>
            <person name="Boerjan W."/>
            <person name="Brun A."/>
            <person name="Brunner A."/>
            <person name="Busov V."/>
            <person name="Campbell M."/>
            <person name="Carlson J."/>
            <person name="Chalot M."/>
            <person name="Chapman J."/>
            <person name="Chen G.L."/>
            <person name="Cooper D."/>
            <person name="Coutinho P.M."/>
            <person name="Couturier J."/>
            <person name="Covert S."/>
            <person name="Cronk Q."/>
            <person name="Cunningham R."/>
            <person name="Davis J."/>
            <person name="Degroeve S."/>
            <person name="Dejardin A."/>
            <person name="Depamphilis C."/>
            <person name="Detter J."/>
            <person name="Dirks B."/>
            <person name="Dubchak I."/>
            <person name="Duplessis S."/>
            <person name="Ehlting J."/>
            <person name="Ellis B."/>
            <person name="Gendler K."/>
            <person name="Goodstein D."/>
            <person name="Gribskov M."/>
            <person name="Grimwood J."/>
            <person name="Groover A."/>
            <person name="Gunter L."/>
            <person name="Hamberger B."/>
            <person name="Heinze B."/>
            <person name="Helariutta Y."/>
            <person name="Henrissat B."/>
            <person name="Holligan D."/>
            <person name="Holt R."/>
            <person name="Huang W."/>
            <person name="Islam-Faridi N."/>
            <person name="Jones S."/>
            <person name="Jones-Rhoades M."/>
            <person name="Jorgensen R."/>
            <person name="Joshi C."/>
            <person name="Kangasjarvi J."/>
            <person name="Karlsson J."/>
            <person name="Kelleher C."/>
            <person name="Kirkpatrick R."/>
            <person name="Kirst M."/>
            <person name="Kohler A."/>
            <person name="Kalluri U."/>
            <person name="Larimer F."/>
            <person name="Leebens-Mack J."/>
            <person name="Leple J.C."/>
            <person name="Locascio P."/>
            <person name="Lou Y."/>
            <person name="Lucas S."/>
            <person name="Martin F."/>
            <person name="Montanini B."/>
            <person name="Napoli C."/>
            <person name="Nelson D.R."/>
            <person name="Nelson C."/>
            <person name="Nieminen K."/>
            <person name="Nilsson O."/>
            <person name="Pereda V."/>
            <person name="Peter G."/>
            <person name="Philippe R."/>
            <person name="Pilate G."/>
            <person name="Poliakov A."/>
            <person name="Razumovskaya J."/>
            <person name="Richardson P."/>
            <person name="Rinaldi C."/>
            <person name="Ritland K."/>
            <person name="Rouze P."/>
            <person name="Ryaboy D."/>
            <person name="Schmutz J."/>
            <person name="Schrader J."/>
            <person name="Segerman B."/>
            <person name="Shin H."/>
            <person name="Siddiqui A."/>
            <person name="Sterky F."/>
            <person name="Terry A."/>
            <person name="Tsai C.J."/>
            <person name="Uberbacher E."/>
            <person name="Unneberg P."/>
            <person name="Vahala J."/>
            <person name="Wall K."/>
            <person name="Wessler S."/>
            <person name="Yang G."/>
            <person name="Yin T."/>
            <person name="Douglas C."/>
            <person name="Marra M."/>
            <person name="Sandberg G."/>
            <person name="Van de Peer Y."/>
            <person name="Rokhsar D."/>
        </authorList>
    </citation>
    <scope>NUCLEOTIDE SEQUENCE [LARGE SCALE GENOMIC DNA]</scope>
    <source>
        <strain evidence="3">cv. Nisqually</strain>
    </source>
</reference>
<evidence type="ECO:0000313" key="2">
    <source>
        <dbReference type="EMBL" id="RQO85649.1"/>
    </source>
</evidence>
<proteinExistence type="predicted"/>
<keyword evidence="3" id="KW-1185">Reference proteome</keyword>
<keyword evidence="1" id="KW-0732">Signal</keyword>